<keyword evidence="2" id="KW-1185">Reference proteome</keyword>
<sequence>MWELNRACEKRTPFKPICHNPQVRSPCRTRKWYMSRLVRQRRDYHAVRRLDLPVSTRDDLCNFVLARTLATSSRNDSTDRYAAAGFIHTAGFVHDPMFDQPRSLGKSAYQERPGFS</sequence>
<proteinExistence type="predicted"/>
<dbReference type="Proteomes" id="UP001527925">
    <property type="component" value="Unassembled WGS sequence"/>
</dbReference>
<evidence type="ECO:0000313" key="1">
    <source>
        <dbReference type="EMBL" id="KAL2913167.1"/>
    </source>
</evidence>
<name>A0ABR4N0X6_9FUNG</name>
<evidence type="ECO:0000313" key="2">
    <source>
        <dbReference type="Proteomes" id="UP001527925"/>
    </source>
</evidence>
<dbReference type="EMBL" id="JADGIZ020000050">
    <property type="protein sequence ID" value="KAL2913167.1"/>
    <property type="molecule type" value="Genomic_DNA"/>
</dbReference>
<reference evidence="1 2" key="1">
    <citation type="submission" date="2023-09" db="EMBL/GenBank/DDBJ databases">
        <title>Pangenome analysis of Batrachochytrium dendrobatidis and related Chytrids.</title>
        <authorList>
            <person name="Yacoub M.N."/>
            <person name="Stajich J.E."/>
            <person name="James T.Y."/>
        </authorList>
    </citation>
    <scope>NUCLEOTIDE SEQUENCE [LARGE SCALE GENOMIC DNA]</scope>
    <source>
        <strain evidence="1 2">JEL0888</strain>
    </source>
</reference>
<accession>A0ABR4N0X6</accession>
<organism evidence="1 2">
    <name type="scientific">Polyrhizophydium stewartii</name>
    <dbReference type="NCBI Taxonomy" id="2732419"/>
    <lineage>
        <taxon>Eukaryota</taxon>
        <taxon>Fungi</taxon>
        <taxon>Fungi incertae sedis</taxon>
        <taxon>Chytridiomycota</taxon>
        <taxon>Chytridiomycota incertae sedis</taxon>
        <taxon>Chytridiomycetes</taxon>
        <taxon>Rhizophydiales</taxon>
        <taxon>Rhizophydiales incertae sedis</taxon>
        <taxon>Polyrhizophydium</taxon>
    </lineage>
</organism>
<comment type="caution">
    <text evidence="1">The sequence shown here is derived from an EMBL/GenBank/DDBJ whole genome shotgun (WGS) entry which is preliminary data.</text>
</comment>
<gene>
    <name evidence="1" type="ORF">HK105_207286</name>
</gene>
<protein>
    <submittedName>
        <fullName evidence="1">Uncharacterized protein</fullName>
    </submittedName>
</protein>